<comment type="subcellular location">
    <subcellularLocation>
        <location evidence="2">Nucleus</location>
    </subcellularLocation>
</comment>
<reference evidence="18" key="1">
    <citation type="journal article" date="2010" name="Science">
        <title>Plasticity of animal genome architecture unmasked by rapid evolution of a pelagic tunicate.</title>
        <authorList>
            <person name="Denoeud F."/>
            <person name="Henriet S."/>
            <person name="Mungpakdee S."/>
            <person name="Aury J.M."/>
            <person name="Da Silva C."/>
            <person name="Brinkmann H."/>
            <person name="Mikhaleva J."/>
            <person name="Olsen L.C."/>
            <person name="Jubin C."/>
            <person name="Canestro C."/>
            <person name="Bouquet J.M."/>
            <person name="Danks G."/>
            <person name="Poulain J."/>
            <person name="Campsteijn C."/>
            <person name="Adamski M."/>
            <person name="Cross I."/>
            <person name="Yadetie F."/>
            <person name="Muffato M."/>
            <person name="Louis A."/>
            <person name="Butcher S."/>
            <person name="Tsagkogeorga G."/>
            <person name="Konrad A."/>
            <person name="Singh S."/>
            <person name="Jensen M.F."/>
            <person name="Cong E.H."/>
            <person name="Eikeseth-Otteraa H."/>
            <person name="Noel B."/>
            <person name="Anthouard V."/>
            <person name="Porcel B.M."/>
            <person name="Kachouri-Lafond R."/>
            <person name="Nishino A."/>
            <person name="Ugolini M."/>
            <person name="Chourrout P."/>
            <person name="Nishida H."/>
            <person name="Aasland R."/>
            <person name="Huzurbazar S."/>
            <person name="Westhof E."/>
            <person name="Delsuc F."/>
            <person name="Lehrach H."/>
            <person name="Reinhardt R."/>
            <person name="Weissenbach J."/>
            <person name="Roy S.W."/>
            <person name="Artiguenave F."/>
            <person name="Postlethwait J.H."/>
            <person name="Manak J.R."/>
            <person name="Thompson E.M."/>
            <person name="Jaillon O."/>
            <person name="Du Pasquier L."/>
            <person name="Boudinot P."/>
            <person name="Liberles D.A."/>
            <person name="Volff J.N."/>
            <person name="Philippe H."/>
            <person name="Lenhard B."/>
            <person name="Roest Crollius H."/>
            <person name="Wincker P."/>
            <person name="Chourrout D."/>
        </authorList>
    </citation>
    <scope>NUCLEOTIDE SEQUENCE [LARGE SCALE GENOMIC DNA]</scope>
</reference>
<dbReference type="PROSITE" id="PS51184">
    <property type="entry name" value="JMJC"/>
    <property type="match status" value="1"/>
</dbReference>
<dbReference type="SUPFAM" id="SSF51197">
    <property type="entry name" value="Clavaminate synthase-like"/>
    <property type="match status" value="1"/>
</dbReference>
<dbReference type="InterPro" id="IPR003347">
    <property type="entry name" value="JmjC_dom"/>
</dbReference>
<evidence type="ECO:0000256" key="14">
    <source>
        <dbReference type="ARBA" id="ARBA00048563"/>
    </source>
</evidence>
<comment type="cofactor">
    <cofactor evidence="1">
        <name>Fe(2+)</name>
        <dbReference type="ChEBI" id="CHEBI:29033"/>
    </cofactor>
</comment>
<feature type="compositionally biased region" description="Acidic residues" evidence="16">
    <location>
        <begin position="371"/>
        <end position="384"/>
    </location>
</feature>
<keyword evidence="19" id="KW-1185">Reference proteome</keyword>
<dbReference type="PANTHER" id="PTHR12480:SF32">
    <property type="entry name" value="BIFUNCTIONAL ARGININE DEMETHYLASE AND LYSYL-HYDROXYLASE JMJD6"/>
    <property type="match status" value="1"/>
</dbReference>
<keyword evidence="6" id="KW-0560">Oxidoreductase</keyword>
<comment type="catalytic activity">
    <reaction evidence="15">
        <text>L-lysyl-[protein] + 2-oxoglutarate + O2 = (5S)-5-hydroxy-L-lysyl-[protein] + succinate + CO2</text>
        <dbReference type="Rhea" id="RHEA:58360"/>
        <dbReference type="Rhea" id="RHEA-COMP:9752"/>
        <dbReference type="Rhea" id="RHEA-COMP:15144"/>
        <dbReference type="ChEBI" id="CHEBI:15379"/>
        <dbReference type="ChEBI" id="CHEBI:16526"/>
        <dbReference type="ChEBI" id="CHEBI:16810"/>
        <dbReference type="ChEBI" id="CHEBI:29969"/>
        <dbReference type="ChEBI" id="CHEBI:30031"/>
        <dbReference type="ChEBI" id="CHEBI:141843"/>
    </reaction>
</comment>
<dbReference type="EMBL" id="FN653040">
    <property type="protein sequence ID" value="CBY19461.1"/>
    <property type="molecule type" value="Genomic_DNA"/>
</dbReference>
<feature type="compositionally biased region" description="Basic residues" evidence="16">
    <location>
        <begin position="11"/>
        <end position="29"/>
    </location>
</feature>
<evidence type="ECO:0000256" key="2">
    <source>
        <dbReference type="ARBA" id="ARBA00004123"/>
    </source>
</evidence>
<dbReference type="GO" id="GO:0106140">
    <property type="term" value="F:P-TEFb complex binding"/>
    <property type="evidence" value="ECO:0007669"/>
    <property type="project" value="TreeGrafter"/>
</dbReference>
<dbReference type="AlphaFoldDB" id="E4XE71"/>
<keyword evidence="5" id="KW-0223">Dioxygenase</keyword>
<evidence type="ECO:0000313" key="18">
    <source>
        <dbReference type="EMBL" id="CBY19461.1"/>
    </source>
</evidence>
<dbReference type="Gene3D" id="2.60.120.650">
    <property type="entry name" value="Cupin"/>
    <property type="match status" value="1"/>
</dbReference>
<evidence type="ECO:0000256" key="3">
    <source>
        <dbReference type="ARBA" id="ARBA00022723"/>
    </source>
</evidence>
<evidence type="ECO:0000256" key="8">
    <source>
        <dbReference type="ARBA" id="ARBA00023015"/>
    </source>
</evidence>
<dbReference type="PANTHER" id="PTHR12480">
    <property type="entry name" value="ARGININE DEMETHYLASE AND LYSYL-HYDROXYLASE JMJD"/>
    <property type="match status" value="1"/>
</dbReference>
<dbReference type="GO" id="GO:0005634">
    <property type="term" value="C:nucleus"/>
    <property type="evidence" value="ECO:0007669"/>
    <property type="project" value="UniProtKB-SubCell"/>
</dbReference>
<evidence type="ECO:0000256" key="5">
    <source>
        <dbReference type="ARBA" id="ARBA00022964"/>
    </source>
</evidence>
<evidence type="ECO:0000256" key="9">
    <source>
        <dbReference type="ARBA" id="ARBA00023163"/>
    </source>
</evidence>
<protein>
    <recommendedName>
        <fullName evidence="17">JmjC domain-containing protein</fullName>
    </recommendedName>
</protein>
<dbReference type="SMART" id="SM00558">
    <property type="entry name" value="JmjC"/>
    <property type="match status" value="1"/>
</dbReference>
<dbReference type="InterPro" id="IPR050910">
    <property type="entry name" value="JMJD6_ArgDemeth/LysHydrox"/>
</dbReference>
<dbReference type="FunCoup" id="E4XE71">
    <property type="interactions" value="32"/>
</dbReference>
<evidence type="ECO:0000256" key="1">
    <source>
        <dbReference type="ARBA" id="ARBA00001954"/>
    </source>
</evidence>
<keyword evidence="3" id="KW-0479">Metal-binding</keyword>
<dbReference type="Proteomes" id="UP000001307">
    <property type="component" value="Unassembled WGS sequence"/>
</dbReference>
<name>E4XE71_OIKDI</name>
<dbReference type="Pfam" id="PF02373">
    <property type="entry name" value="JmjC"/>
    <property type="match status" value="1"/>
</dbReference>
<dbReference type="GO" id="GO:0005737">
    <property type="term" value="C:cytoplasm"/>
    <property type="evidence" value="ECO:0007669"/>
    <property type="project" value="TreeGrafter"/>
</dbReference>
<feature type="compositionally biased region" description="Basic and acidic residues" evidence="16">
    <location>
        <begin position="404"/>
        <end position="413"/>
    </location>
</feature>
<keyword evidence="9" id="KW-0804">Transcription</keyword>
<feature type="compositionally biased region" description="Basic and acidic residues" evidence="16">
    <location>
        <begin position="1"/>
        <end position="10"/>
    </location>
</feature>
<evidence type="ECO:0000256" key="16">
    <source>
        <dbReference type="SAM" id="MobiDB-lite"/>
    </source>
</evidence>
<comment type="catalytic activity">
    <reaction evidence="14">
        <text>N(omega),N(omega)'-dimethyl-L-arginyl-[protein] + 2-oxoglutarate + O2 = N(omega)-methyl-L-arginyl-[protein] + formaldehyde + succinate + CO2</text>
        <dbReference type="Rhea" id="RHEA:58472"/>
        <dbReference type="Rhea" id="RHEA-COMP:11990"/>
        <dbReference type="Rhea" id="RHEA-COMP:11992"/>
        <dbReference type="ChEBI" id="CHEBI:15379"/>
        <dbReference type="ChEBI" id="CHEBI:16526"/>
        <dbReference type="ChEBI" id="CHEBI:16810"/>
        <dbReference type="ChEBI" id="CHEBI:16842"/>
        <dbReference type="ChEBI" id="CHEBI:30031"/>
        <dbReference type="ChEBI" id="CHEBI:65280"/>
        <dbReference type="ChEBI" id="CHEBI:88221"/>
    </reaction>
</comment>
<feature type="region of interest" description="Disordered" evidence="16">
    <location>
        <begin position="1"/>
        <end position="29"/>
    </location>
</feature>
<dbReference type="InParanoid" id="E4XE71"/>
<evidence type="ECO:0000256" key="7">
    <source>
        <dbReference type="ARBA" id="ARBA00023004"/>
    </source>
</evidence>
<keyword evidence="10" id="KW-0539">Nucleus</keyword>
<comment type="catalytic activity">
    <reaction evidence="13">
        <text>a 5'-end methyltriphosphate-guanosine-ribonucleotide-snRNA + 2-oxoglutarate + O2 = a 5'-end triphospho-guanosine-ribonucleotide-snRNA + formaldehyde + succinate + CO2 + H(+)</text>
        <dbReference type="Rhea" id="RHEA:58784"/>
        <dbReference type="Rhea" id="RHEA-COMP:15220"/>
        <dbReference type="Rhea" id="RHEA-COMP:15221"/>
        <dbReference type="ChEBI" id="CHEBI:15378"/>
        <dbReference type="ChEBI" id="CHEBI:15379"/>
        <dbReference type="ChEBI" id="CHEBI:16526"/>
        <dbReference type="ChEBI" id="CHEBI:16810"/>
        <dbReference type="ChEBI" id="CHEBI:16842"/>
        <dbReference type="ChEBI" id="CHEBI:30031"/>
        <dbReference type="ChEBI" id="CHEBI:138278"/>
        <dbReference type="ChEBI" id="CHEBI:142789"/>
    </reaction>
</comment>
<feature type="region of interest" description="Disordered" evidence="16">
    <location>
        <begin position="351"/>
        <end position="419"/>
    </location>
</feature>
<comment type="similarity">
    <text evidence="11">Belongs to the JMJD6 family.</text>
</comment>
<evidence type="ECO:0000256" key="6">
    <source>
        <dbReference type="ARBA" id="ARBA00023002"/>
    </source>
</evidence>
<evidence type="ECO:0000256" key="10">
    <source>
        <dbReference type="ARBA" id="ARBA00023242"/>
    </source>
</evidence>
<feature type="domain" description="JmjC" evidence="17">
    <location>
        <begin position="164"/>
        <end position="325"/>
    </location>
</feature>
<evidence type="ECO:0000256" key="13">
    <source>
        <dbReference type="ARBA" id="ARBA00047985"/>
    </source>
</evidence>
<keyword evidence="4" id="KW-0156">Chromatin regulator</keyword>
<accession>E4XE71</accession>
<evidence type="ECO:0000259" key="17">
    <source>
        <dbReference type="PROSITE" id="PS51184"/>
    </source>
</evidence>
<evidence type="ECO:0000256" key="11">
    <source>
        <dbReference type="ARBA" id="ARBA00038068"/>
    </source>
</evidence>
<keyword evidence="8" id="KW-0805">Transcription regulation</keyword>
<sequence>MSMMGAERDRVRRRPVHRKSERRIRATKKAGRPELCKKDDWSCWTKERYSDLDYYDEMKKVQSRDGLSRIAYSAVGIDEFRENWEKTEKPVVITGVPETDKWLAQDKWTFARILKKYRNQKFKCGEDDDGYSVKMKVKYYMQYMNETKDDSPLYIFDSNYGEHSKRKRLLEDYSIPKYFEDDLFRYAGEKRRPPYRWFVMGPARSGTGIHQDPLGTSAWNTLVQGYKRWAFIPRTAPKEYVKVPKFLGGKQTDEAVTWFEKWLPKLKERNEYPIFECIQEPGETMFVPGGWWHVVVNMTNTIAVTQNFCSVCNFHIVWPKTVRGRPALSRKWIRVLAQKRPDVWQMAQKIDTNAPTGYESDSSDSSSSSSSDDDSSSDDSDSSLDEAPKSNISNDRAASAKSPRPADHPDTKGIRAQPR</sequence>
<dbReference type="Gene3D" id="1.20.1280.270">
    <property type="match status" value="1"/>
</dbReference>
<dbReference type="GO" id="GO:0006909">
    <property type="term" value="P:phagocytosis"/>
    <property type="evidence" value="ECO:0007669"/>
    <property type="project" value="TreeGrafter"/>
</dbReference>
<dbReference type="GO" id="GO:0046872">
    <property type="term" value="F:metal ion binding"/>
    <property type="evidence" value="ECO:0007669"/>
    <property type="project" value="UniProtKB-KW"/>
</dbReference>
<keyword evidence="7" id="KW-0408">Iron</keyword>
<dbReference type="OrthoDB" id="424465at2759"/>
<comment type="catalytic activity">
    <reaction evidence="12">
        <text>N(omega),N(omega)'-dimethyl-L-arginyl-[protein] + 2 2-oxoglutarate + 2 O2 = L-arginyl-[protein] + 2 formaldehyde + 2 succinate + 2 CO2</text>
        <dbReference type="Rhea" id="RHEA:58348"/>
        <dbReference type="Rhea" id="RHEA-COMP:10532"/>
        <dbReference type="Rhea" id="RHEA-COMP:11992"/>
        <dbReference type="ChEBI" id="CHEBI:15379"/>
        <dbReference type="ChEBI" id="CHEBI:16526"/>
        <dbReference type="ChEBI" id="CHEBI:16810"/>
        <dbReference type="ChEBI" id="CHEBI:16842"/>
        <dbReference type="ChEBI" id="CHEBI:29965"/>
        <dbReference type="ChEBI" id="CHEBI:30031"/>
        <dbReference type="ChEBI" id="CHEBI:88221"/>
    </reaction>
</comment>
<evidence type="ECO:0000256" key="15">
    <source>
        <dbReference type="ARBA" id="ARBA00048645"/>
    </source>
</evidence>
<dbReference type="GO" id="GO:0033749">
    <property type="term" value="F:histone H4R3 demethylase activity"/>
    <property type="evidence" value="ECO:0007669"/>
    <property type="project" value="TreeGrafter"/>
</dbReference>
<proteinExistence type="inferred from homology"/>
<gene>
    <name evidence="18" type="ORF">GSOID_T00008475001</name>
</gene>
<evidence type="ECO:0000256" key="12">
    <source>
        <dbReference type="ARBA" id="ARBA00047382"/>
    </source>
</evidence>
<evidence type="ECO:0000313" key="19">
    <source>
        <dbReference type="Proteomes" id="UP000001307"/>
    </source>
</evidence>
<organism evidence="18">
    <name type="scientific">Oikopleura dioica</name>
    <name type="common">Tunicate</name>
    <dbReference type="NCBI Taxonomy" id="34765"/>
    <lineage>
        <taxon>Eukaryota</taxon>
        <taxon>Metazoa</taxon>
        <taxon>Chordata</taxon>
        <taxon>Tunicata</taxon>
        <taxon>Appendicularia</taxon>
        <taxon>Copelata</taxon>
        <taxon>Oikopleuridae</taxon>
        <taxon>Oikopleura</taxon>
    </lineage>
</organism>
<evidence type="ECO:0000256" key="4">
    <source>
        <dbReference type="ARBA" id="ARBA00022853"/>
    </source>
</evidence>